<proteinExistence type="predicted"/>
<accession>A0AAV0T8E7</accession>
<sequence>MELKPSVEPIHMREVLRIVGLREVSTPANGNCLAIALAQAFAESALAAPTMDQELLTAAIKRSIKYTGLFNLEDQLFHDLRVQALKNVGLGWATMTRK</sequence>
<dbReference type="AlphaFoldDB" id="A0AAV0T8E7"/>
<comment type="caution">
    <text evidence="1">The sequence shown here is derived from an EMBL/GenBank/DDBJ whole genome shotgun (WGS) entry which is preliminary data.</text>
</comment>
<keyword evidence="2" id="KW-1185">Reference proteome</keyword>
<dbReference type="Proteomes" id="UP001162031">
    <property type="component" value="Unassembled WGS sequence"/>
</dbReference>
<gene>
    <name evidence="1" type="ORF">HBR001_LOCUS1423</name>
</gene>
<protein>
    <recommendedName>
        <fullName evidence="3">OTU domain-containing protein</fullName>
    </recommendedName>
</protein>
<name>A0AAV0T8E7_HYABA</name>
<reference evidence="1" key="1">
    <citation type="submission" date="2022-12" db="EMBL/GenBank/DDBJ databases">
        <authorList>
            <person name="Webb A."/>
        </authorList>
    </citation>
    <scope>NUCLEOTIDE SEQUENCE</scope>
    <source>
        <strain evidence="1">Hp1</strain>
    </source>
</reference>
<evidence type="ECO:0000313" key="2">
    <source>
        <dbReference type="Proteomes" id="UP001162031"/>
    </source>
</evidence>
<dbReference type="EMBL" id="CANTFL010000144">
    <property type="protein sequence ID" value="CAI5715370.1"/>
    <property type="molecule type" value="Genomic_DNA"/>
</dbReference>
<evidence type="ECO:0008006" key="3">
    <source>
        <dbReference type="Google" id="ProtNLM"/>
    </source>
</evidence>
<organism evidence="1 2">
    <name type="scientific">Hyaloperonospora brassicae</name>
    <name type="common">Brassica downy mildew</name>
    <name type="synonym">Peronospora brassicae</name>
    <dbReference type="NCBI Taxonomy" id="162125"/>
    <lineage>
        <taxon>Eukaryota</taxon>
        <taxon>Sar</taxon>
        <taxon>Stramenopiles</taxon>
        <taxon>Oomycota</taxon>
        <taxon>Peronosporomycetes</taxon>
        <taxon>Peronosporales</taxon>
        <taxon>Peronosporaceae</taxon>
        <taxon>Hyaloperonospora</taxon>
    </lineage>
</organism>
<evidence type="ECO:0000313" key="1">
    <source>
        <dbReference type="EMBL" id="CAI5715370.1"/>
    </source>
</evidence>